<sequence length="444" mass="51334">MMEFPTILNLNFETDHPNQRIDIYEGDFYLKNESQTFKCNGNIFFEWLPNLGSRFTGRLTRGKHPKFAGYYTIIVEDNIIGKVFLTNLTDSSESSFIEIQGVFNHECIYGDKSITVELVKFDIPNLKDYIGSIVSKDGGTFRNRIHFENDDFSIVIDKAIDYKDRLKKLKNKGGYLSLYTGELKLKKGSLNYETTKNILRSFGTFLSFLNGRKIAPIFYSGIYQGEKIWSDFSNYDISLYKYNSGWSSMFSIDGFKELFNKFLEIWKNDDDQNFLVSAIHWYNESNSNSGYAEGSIVMAQTALELLYNWLIIEKGNLLLGRDSENISASNKIRLLLSQIKMSKAAPLNFRELQSYITENPEIHDAPEAIVQIRNSIIHSQFEKRKKLSKLNSNTIHQALQLSILYIELSILYILGYNGEYEDRCSGNDYLTDRTKSVPWVETYQ</sequence>
<comment type="caution">
    <text evidence="2">The sequence shown here is derived from an EMBL/GenBank/DDBJ whole genome shotgun (WGS) entry which is preliminary data.</text>
</comment>
<evidence type="ECO:0000313" key="3">
    <source>
        <dbReference type="Proteomes" id="UP000229433"/>
    </source>
</evidence>
<dbReference type="Proteomes" id="UP000229433">
    <property type="component" value="Unassembled WGS sequence"/>
</dbReference>
<proteinExistence type="predicted"/>
<organism evidence="2 3">
    <name type="scientific">Leeuwenhoekiella nanhaiensis</name>
    <dbReference type="NCBI Taxonomy" id="1655491"/>
    <lineage>
        <taxon>Bacteria</taxon>
        <taxon>Pseudomonadati</taxon>
        <taxon>Bacteroidota</taxon>
        <taxon>Flavobacteriia</taxon>
        <taxon>Flavobacteriales</taxon>
        <taxon>Flavobacteriaceae</taxon>
        <taxon>Leeuwenhoekiella</taxon>
    </lineage>
</organism>
<protein>
    <recommendedName>
        <fullName evidence="1">YopA central domain-containing protein</fullName>
    </recommendedName>
</protein>
<reference evidence="2 3" key="1">
    <citation type="submission" date="2017-08" db="EMBL/GenBank/DDBJ databases">
        <title>The whole genome shortgun sequences of strain Leeuwenhoekiella nanhaiensis G18 from the South China Sea.</title>
        <authorList>
            <person name="Liu Q."/>
        </authorList>
    </citation>
    <scope>NUCLEOTIDE SEQUENCE [LARGE SCALE GENOMIC DNA]</scope>
    <source>
        <strain evidence="2 3">G18</strain>
    </source>
</reference>
<name>A0A2G1VWA8_9FLAO</name>
<evidence type="ECO:0000313" key="2">
    <source>
        <dbReference type="EMBL" id="PHQ31011.1"/>
    </source>
</evidence>
<evidence type="ECO:0000259" key="1">
    <source>
        <dbReference type="Pfam" id="PF26308"/>
    </source>
</evidence>
<keyword evidence="3" id="KW-1185">Reference proteome</keyword>
<dbReference type="Pfam" id="PF26308">
    <property type="entry name" value="YopA_M"/>
    <property type="match status" value="1"/>
</dbReference>
<accession>A0A2G1VWA8</accession>
<gene>
    <name evidence="2" type="ORF">CJ305_01950</name>
</gene>
<feature type="domain" description="YopA central" evidence="1">
    <location>
        <begin position="111"/>
        <end position="242"/>
    </location>
</feature>
<dbReference type="EMBL" id="NQXA01000001">
    <property type="protein sequence ID" value="PHQ31011.1"/>
    <property type="molecule type" value="Genomic_DNA"/>
</dbReference>
<dbReference type="AlphaFoldDB" id="A0A2G1VWA8"/>
<dbReference type="InterPro" id="IPR058684">
    <property type="entry name" value="YopA_M"/>
</dbReference>